<proteinExistence type="predicted"/>
<evidence type="ECO:0000259" key="1">
    <source>
        <dbReference type="Pfam" id="PF24963"/>
    </source>
</evidence>
<dbReference type="Pfam" id="PF24963">
    <property type="entry name" value="DUF7768"/>
    <property type="match status" value="1"/>
</dbReference>
<protein>
    <submittedName>
        <fullName evidence="2">Deoxyribosyltransferase</fullName>
    </submittedName>
</protein>
<dbReference type="InterPro" id="IPR056670">
    <property type="entry name" value="DUF7768"/>
</dbReference>
<sequence length="143" mass="16236">MGISKYNSEGYQDPTVYEALTNIEKQEKAARKVYRPLVYICSPYAGDVETHVTMARLYSRFAVKNACIPLAPHLLFPQFLDDSAPAERSIALFMGMVLLSKCEQMWVFGSRVSTGMAAEIEKAERKNIPIRYFTEELEEVTGR</sequence>
<dbReference type="EMBL" id="BK015329">
    <property type="protein sequence ID" value="DAE01747.1"/>
    <property type="molecule type" value="Genomic_DNA"/>
</dbReference>
<feature type="domain" description="DUF7768" evidence="1">
    <location>
        <begin position="36"/>
        <end position="133"/>
    </location>
</feature>
<accession>A0A8S5P5N9</accession>
<name>A0A8S5P5N9_9CAUD</name>
<evidence type="ECO:0000313" key="2">
    <source>
        <dbReference type="EMBL" id="DAE01747.1"/>
    </source>
</evidence>
<organism evidence="2">
    <name type="scientific">Myoviridae sp. ctOv05</name>
    <dbReference type="NCBI Taxonomy" id="2825094"/>
    <lineage>
        <taxon>Viruses</taxon>
        <taxon>Duplodnaviria</taxon>
        <taxon>Heunggongvirae</taxon>
        <taxon>Uroviricota</taxon>
        <taxon>Caudoviricetes</taxon>
    </lineage>
</organism>
<dbReference type="Gene3D" id="3.40.50.10400">
    <property type="entry name" value="Hypothetical protein PA1492"/>
    <property type="match status" value="1"/>
</dbReference>
<reference evidence="2" key="1">
    <citation type="journal article" date="2021" name="Proc. Natl. Acad. Sci. U.S.A.">
        <title>A Catalog of Tens of Thousands of Viruses from Human Metagenomes Reveals Hidden Associations with Chronic Diseases.</title>
        <authorList>
            <person name="Tisza M.J."/>
            <person name="Buck C.B."/>
        </authorList>
    </citation>
    <scope>NUCLEOTIDE SEQUENCE</scope>
    <source>
        <strain evidence="2">CtOv05</strain>
    </source>
</reference>